<accession>A0A268F5K1</accession>
<proteinExistence type="predicted"/>
<dbReference type="OrthoDB" id="2974285at2"/>
<reference evidence="1 2" key="1">
    <citation type="submission" date="2017-07" db="EMBL/GenBank/DDBJ databases">
        <title>Isolation and whole genome analysis of endospore-forming bacteria from heroin.</title>
        <authorList>
            <person name="Kalinowski J."/>
            <person name="Ahrens B."/>
            <person name="Al-Dilaimi A."/>
            <person name="Winkler A."/>
            <person name="Wibberg D."/>
            <person name="Schleenbecker U."/>
            <person name="Ruckert C."/>
            <person name="Wolfel R."/>
            <person name="Grass G."/>
        </authorList>
    </citation>
    <scope>NUCLEOTIDE SEQUENCE [LARGE SCALE GENOMIC DNA]</scope>
    <source>
        <strain evidence="1 2">7521-2</strain>
    </source>
</reference>
<dbReference type="Proteomes" id="UP000216961">
    <property type="component" value="Unassembled WGS sequence"/>
</dbReference>
<dbReference type="Pfam" id="PF09501">
    <property type="entry name" value="Bac_small_YrzI"/>
    <property type="match status" value="1"/>
</dbReference>
<evidence type="ECO:0000313" key="1">
    <source>
        <dbReference type="EMBL" id="PAD80647.1"/>
    </source>
</evidence>
<dbReference type="InterPro" id="IPR012655">
    <property type="entry name" value="YrzI"/>
</dbReference>
<dbReference type="AlphaFoldDB" id="A0A268F5K1"/>
<dbReference type="KEGG" id="bcir:C2I06_10425"/>
<dbReference type="EMBL" id="NPBQ01000148">
    <property type="protein sequence ID" value="PAD80647.1"/>
    <property type="molecule type" value="Genomic_DNA"/>
</dbReference>
<evidence type="ECO:0000313" key="2">
    <source>
        <dbReference type="Proteomes" id="UP000216961"/>
    </source>
</evidence>
<dbReference type="RefSeq" id="WP_095258117.1">
    <property type="nucleotide sequence ID" value="NZ_CP026031.1"/>
</dbReference>
<protein>
    <submittedName>
        <fullName evidence="1">Uncharacterized protein</fullName>
    </submittedName>
</protein>
<gene>
    <name evidence="1" type="ORF">CHH57_24105</name>
</gene>
<dbReference type="GeneID" id="56350575"/>
<name>A0A268F5K1_NIACI</name>
<sequence length="46" mass="5735">MTLNLIFLTVTFKKKQYTNAEFLQEIEMEKRIEENRRKLHEMGYRL</sequence>
<organism evidence="1 2">
    <name type="scientific">Niallia circulans</name>
    <name type="common">Bacillus circulans</name>
    <dbReference type="NCBI Taxonomy" id="1397"/>
    <lineage>
        <taxon>Bacteria</taxon>
        <taxon>Bacillati</taxon>
        <taxon>Bacillota</taxon>
        <taxon>Bacilli</taxon>
        <taxon>Bacillales</taxon>
        <taxon>Bacillaceae</taxon>
        <taxon>Niallia</taxon>
    </lineage>
</organism>
<comment type="caution">
    <text evidence="1">The sequence shown here is derived from an EMBL/GenBank/DDBJ whole genome shotgun (WGS) entry which is preliminary data.</text>
</comment>